<evidence type="ECO:0000313" key="3">
    <source>
        <dbReference type="Proteomes" id="UP000636793"/>
    </source>
</evidence>
<accession>A0A916THD4</accession>
<dbReference type="AlphaFoldDB" id="A0A916THD4"/>
<feature type="signal peptide" evidence="1">
    <location>
        <begin position="1"/>
        <end position="24"/>
    </location>
</feature>
<keyword evidence="1" id="KW-0732">Signal</keyword>
<reference evidence="2" key="1">
    <citation type="journal article" date="2014" name="Int. J. Syst. Evol. Microbiol.">
        <title>Complete genome sequence of Corynebacterium casei LMG S-19264T (=DSM 44701T), isolated from a smear-ripened cheese.</title>
        <authorList>
            <consortium name="US DOE Joint Genome Institute (JGI-PGF)"/>
            <person name="Walter F."/>
            <person name="Albersmeier A."/>
            <person name="Kalinowski J."/>
            <person name="Ruckert C."/>
        </authorList>
    </citation>
    <scope>NUCLEOTIDE SEQUENCE</scope>
    <source>
        <strain evidence="2">CGMCC 1.15085</strain>
    </source>
</reference>
<evidence type="ECO:0000256" key="1">
    <source>
        <dbReference type="SAM" id="SignalP"/>
    </source>
</evidence>
<dbReference type="RefSeq" id="WP_188838696.1">
    <property type="nucleotide sequence ID" value="NZ_BMHI01000006.1"/>
</dbReference>
<keyword evidence="3" id="KW-1185">Reference proteome</keyword>
<dbReference type="SUPFAM" id="SSF53649">
    <property type="entry name" value="Alkaline phosphatase-like"/>
    <property type="match status" value="1"/>
</dbReference>
<evidence type="ECO:0000313" key="2">
    <source>
        <dbReference type="EMBL" id="GGB43870.1"/>
    </source>
</evidence>
<dbReference type="Proteomes" id="UP000636793">
    <property type="component" value="Unassembled WGS sequence"/>
</dbReference>
<sequence length="709" mass="74506">MRTTLFGALAAAALCLGATSPALAAAPGQHLAHSPSSGCHLANGIQHVVQIDFDNVHLTRDNPNVASDLEQMPALLNFMKNQGVVMTNTHDDLVHTGTNMISNATGLYPDRNAITQSNSGDLYDATGKPVGYSSFSYWTDKLSTFSGTTTDRYNLDYLPSRTAPAPAQSVNVPAPWTPFTEAGCNVGEVGSPNTVLENTGTDVTTVFGPDSPQAAEAKADPVKAQADMVGLAVHCAKGAALCASGQQDALPDEPGGYAGHKALFGNAQIQPQISPSGPVKATDGSVIADSSGNPGFPGFDSETANNSLGYTAQLLEHGVQAVNLYISDVHGDHTAAHTGDLGPGQQTYEQQLAAYNSAFQTFFARLAEDGMTAQNTLFTVTTDEGDHFAGSAPTPANCTGNDGNYCTYATRSEVNVNLPGLLARQRGNTTPFAIHSDPAPAIWLNGNPERTAPQTRTFGRDLGALSLTDPYTGEKQPVAYDIADSVEQRILHFVSADPARTPTFTAFSGEDSYVGGGQLNCDRPCVYTTDAGYAWNHGSYWPDMQNIWAMYAGPGVSARGTDDTFTDQVDMRPTVLLLTGLRDGYQVDGVPILPILADSALPPAARTHRSQLTTAEAAYKQLVAPTGTFAMHTLKASTAAIKSHSTGDEQYTKTENALTAMGTGRDATGEQLAAIILDATEGRSAPSIGRLSQLTTSAGHWEVRAAGVN</sequence>
<comment type="caution">
    <text evidence="2">The sequence shown here is derived from an EMBL/GenBank/DDBJ whole genome shotgun (WGS) entry which is preliminary data.</text>
</comment>
<name>A0A916THD4_9MICO</name>
<organism evidence="2 3">
    <name type="scientific">Flexivirga endophytica</name>
    <dbReference type="NCBI Taxonomy" id="1849103"/>
    <lineage>
        <taxon>Bacteria</taxon>
        <taxon>Bacillati</taxon>
        <taxon>Actinomycetota</taxon>
        <taxon>Actinomycetes</taxon>
        <taxon>Micrococcales</taxon>
        <taxon>Dermacoccaceae</taxon>
        <taxon>Flexivirga</taxon>
    </lineage>
</organism>
<reference evidence="2" key="2">
    <citation type="submission" date="2020-09" db="EMBL/GenBank/DDBJ databases">
        <authorList>
            <person name="Sun Q."/>
            <person name="Zhou Y."/>
        </authorList>
    </citation>
    <scope>NUCLEOTIDE SEQUENCE</scope>
    <source>
        <strain evidence="2">CGMCC 1.15085</strain>
    </source>
</reference>
<proteinExistence type="predicted"/>
<feature type="chain" id="PRO_5036711046" description="Phosphoesterase" evidence="1">
    <location>
        <begin position="25"/>
        <end position="709"/>
    </location>
</feature>
<evidence type="ECO:0008006" key="4">
    <source>
        <dbReference type="Google" id="ProtNLM"/>
    </source>
</evidence>
<protein>
    <recommendedName>
        <fullName evidence="4">Phosphoesterase</fullName>
    </recommendedName>
</protein>
<gene>
    <name evidence="2" type="ORF">GCM10011492_38640</name>
</gene>
<dbReference type="Gene3D" id="3.40.720.10">
    <property type="entry name" value="Alkaline Phosphatase, subunit A"/>
    <property type="match status" value="2"/>
</dbReference>
<dbReference type="EMBL" id="BMHI01000006">
    <property type="protein sequence ID" value="GGB43870.1"/>
    <property type="molecule type" value="Genomic_DNA"/>
</dbReference>
<dbReference type="InterPro" id="IPR017850">
    <property type="entry name" value="Alkaline_phosphatase_core_sf"/>
</dbReference>